<evidence type="ECO:0000313" key="3">
    <source>
        <dbReference type="Proteomes" id="UP000198888"/>
    </source>
</evidence>
<dbReference type="EMBL" id="FNYR01000060">
    <property type="protein sequence ID" value="SEJ37140.1"/>
    <property type="molecule type" value="Genomic_DNA"/>
</dbReference>
<dbReference type="RefSeq" id="WP_089673966.1">
    <property type="nucleotide sequence ID" value="NZ_CP024845.1"/>
</dbReference>
<accession>A0A1H6YIV1</accession>
<protein>
    <recommendedName>
        <fullName evidence="4">Flagellin N-terminal-like domain-containing protein</fullName>
    </recommendedName>
</protein>
<dbReference type="OrthoDB" id="118051at2157"/>
<reference evidence="2 3" key="1">
    <citation type="submission" date="2016-10" db="EMBL/GenBank/DDBJ databases">
        <authorList>
            <person name="de Groot N.N."/>
        </authorList>
    </citation>
    <scope>NUCLEOTIDE SEQUENCE [LARGE SCALE GENOMIC DNA]</scope>
    <source>
        <strain evidence="2 3">DSM 22187</strain>
    </source>
</reference>
<organism evidence="2 3">
    <name type="scientific">Halohasta litchfieldiae</name>
    <dbReference type="NCBI Taxonomy" id="1073996"/>
    <lineage>
        <taxon>Archaea</taxon>
        <taxon>Methanobacteriati</taxon>
        <taxon>Methanobacteriota</taxon>
        <taxon>Stenosarchaea group</taxon>
        <taxon>Halobacteria</taxon>
        <taxon>Halobacteriales</taxon>
        <taxon>Haloferacaceae</taxon>
        <taxon>Halohasta</taxon>
    </lineage>
</organism>
<keyword evidence="1" id="KW-0812">Transmembrane</keyword>
<dbReference type="GeneID" id="35001097"/>
<keyword evidence="1" id="KW-0472">Membrane</keyword>
<keyword evidence="1" id="KW-1133">Transmembrane helix</keyword>
<evidence type="ECO:0000313" key="2">
    <source>
        <dbReference type="EMBL" id="SEJ37140.1"/>
    </source>
</evidence>
<proteinExistence type="predicted"/>
<dbReference type="Proteomes" id="UP000198888">
    <property type="component" value="Unassembled WGS sequence"/>
</dbReference>
<dbReference type="KEGG" id="hae:halTADL_0272"/>
<sequence length="271" mass="29028">MISDRGPLSDDQRAVSETLGYILVFSIIVTTITTASVFGFSGLEDRQAAEQVTNVERAFDVMADNFEDMGRYEDPSRATEIRLAQGTIGIAEPITVTVGRWDAATGSFVTANTTNVTVQPLVFRSDSGSVVYEGGMVFRADGSASIARSPLPFVVDEETALVPVIATQGSTTSTVGGDQTVLVVGEHRPNTRTLSNRTVDAGGGGTQLRVRIESPRATGWERTLRDEGYQNVSVDAANGTVTAELAVAENGTVRRPDRVRLPITRIAVRFD</sequence>
<dbReference type="Pfam" id="PF23960">
    <property type="entry name" value="DUF7289"/>
    <property type="match status" value="1"/>
</dbReference>
<dbReference type="AlphaFoldDB" id="A0A1H6YIV1"/>
<dbReference type="STRING" id="1073996.SAMN05444271_1602"/>
<name>A0A1H6YIV1_9EURY</name>
<evidence type="ECO:0000256" key="1">
    <source>
        <dbReference type="SAM" id="Phobius"/>
    </source>
</evidence>
<accession>A0A2H4PYA2</accession>
<feature type="transmembrane region" description="Helical" evidence="1">
    <location>
        <begin position="20"/>
        <end position="40"/>
    </location>
</feature>
<dbReference type="InterPro" id="IPR055713">
    <property type="entry name" value="DUF7289"/>
</dbReference>
<gene>
    <name evidence="2" type="ORF">SAMN05444271_1602</name>
</gene>
<keyword evidence="3" id="KW-1185">Reference proteome</keyword>
<evidence type="ECO:0008006" key="4">
    <source>
        <dbReference type="Google" id="ProtNLM"/>
    </source>
</evidence>